<dbReference type="InterPro" id="IPR036388">
    <property type="entry name" value="WH-like_DNA-bd_sf"/>
</dbReference>
<keyword evidence="6" id="KW-0067">ATP-binding</keyword>
<dbReference type="RefSeq" id="XP_004997733.1">
    <property type="nucleotide sequence ID" value="XM_004997676.1"/>
</dbReference>
<dbReference type="GO" id="GO:0003924">
    <property type="term" value="F:GTPase activity"/>
    <property type="evidence" value="ECO:0007669"/>
    <property type="project" value="InterPro"/>
</dbReference>
<dbReference type="Gene3D" id="3.40.50.10140">
    <property type="entry name" value="Toll/interleukin-1 receptor homology (TIR) domain"/>
    <property type="match status" value="1"/>
</dbReference>
<feature type="compositionally biased region" description="Low complexity" evidence="11">
    <location>
        <begin position="1214"/>
        <end position="1232"/>
    </location>
</feature>
<feature type="compositionally biased region" description="Acidic residues" evidence="11">
    <location>
        <begin position="352"/>
        <end position="365"/>
    </location>
</feature>
<dbReference type="PROSITE" id="PS51420">
    <property type="entry name" value="RHO"/>
    <property type="match status" value="1"/>
</dbReference>
<feature type="region of interest" description="Disordered" evidence="11">
    <location>
        <begin position="314"/>
        <end position="367"/>
    </location>
</feature>
<keyword evidence="2" id="KW-0808">Transferase</keyword>
<dbReference type="eggNOG" id="KOG0084">
    <property type="taxonomic scope" value="Eukaryota"/>
</dbReference>
<evidence type="ECO:0000256" key="5">
    <source>
        <dbReference type="ARBA" id="ARBA00022777"/>
    </source>
</evidence>
<evidence type="ECO:0000256" key="10">
    <source>
        <dbReference type="ARBA" id="ARBA00048679"/>
    </source>
</evidence>
<evidence type="ECO:0000259" key="12">
    <source>
        <dbReference type="PROSITE" id="PS51424"/>
    </source>
</evidence>
<keyword evidence="7" id="KW-0342">GTP-binding</keyword>
<feature type="domain" description="Roc" evidence="12">
    <location>
        <begin position="222"/>
        <end position="534"/>
    </location>
</feature>
<dbReference type="GO" id="GO:0016301">
    <property type="term" value="F:kinase activity"/>
    <property type="evidence" value="ECO:0007669"/>
    <property type="project" value="UniProtKB-KW"/>
</dbReference>
<keyword evidence="5" id="KW-0418">Kinase</keyword>
<evidence type="ECO:0000256" key="2">
    <source>
        <dbReference type="ARBA" id="ARBA00022679"/>
    </source>
</evidence>
<feature type="compositionally biased region" description="Basic and acidic residues" evidence="11">
    <location>
        <begin position="314"/>
        <end position="325"/>
    </location>
</feature>
<dbReference type="Proteomes" id="UP000007799">
    <property type="component" value="Unassembled WGS sequence"/>
</dbReference>
<dbReference type="SUPFAM" id="SSF52540">
    <property type="entry name" value="P-loop containing nucleoside triphosphate hydrolases"/>
    <property type="match status" value="2"/>
</dbReference>
<dbReference type="FunFam" id="3.40.50.300:FF:001129">
    <property type="entry name" value="ras-related protein Rab-44 isoform X2"/>
    <property type="match status" value="1"/>
</dbReference>
<evidence type="ECO:0000256" key="7">
    <source>
        <dbReference type="ARBA" id="ARBA00023134"/>
    </source>
</evidence>
<sequence>MASKDVLIKTLIIGDTQVGKSQLVIQYADHTFSDTYIATIGVDFKTVVLEVDGKQIRLQIWDSGGQERFRSLISSYFRGTHAVIIAYDTTNKETFDNVRKLWLKEAEKFAAPDVVLMLMGMKSDLESDRQVSTEEGEKFAAKHDMLFAETSAKSNTNISAAFQTLVEGVLHKGDEGPGNNKSGKKKTKDAKKTTAQTADERARQQYFEEVKALMQAMAQNGDEQMAARAKLMLVGQGRAGKTTTLRSLMGKAFNKNQHSTQGAASEDMAVTLDSLEVSHWKAVDEGLSEVARSLRDTALAQKAGMDAELQEKMEEARRKFEERLQKHQQAHDTGTTGPGSAQTDEMKSGDGDGAEDEKEEEDDVDTALGDDGWEKAIADLDMDATIGDGKAQVTFKIFDLGGQSTFYVFHPFFLTEYAVYLLVFSMEDLLSKDENKQTETWEFIGHWLSSLHLHATSAPILMVGSFADAVKKRKQHEHISRDLFNRFSSNPAFPSVVFNTEGDLWFWPIDNTKSISDPMIQDLRQTISSTALAQEYVNQKVALPYLHLYDKLMQVGKEQGSPLLTLDEVVEIARTCGLQGRRETKACLQFFHLYSMVLYYDSVQGMDNFVILSPQWAVDTMSRVIRNFDLHRDVRDKEALRLGTELWSDLIHAGILHRRVLDVLWKDMDSALVVPFLRLMMRYGLCIEYTPPKLMEGRNGANSSSGGGNSGHGAQRSGKAGKRRARNEQQQQQQQFLVPAILPMTIRGGGKQGKATAAAAAVSLSTTAAQHTNAYSGYEEKTAFIVFFLRDIKRGASVKVDDIQHASFLPEGLFTVVLAHVMAHAQHGASQEPKLSRTHAIAFLESTKLELQLVPAVGGIKMKITSAQPRAMLHTLYTTICQAVARRYADLQSRLLLPHDDATLLYYDDVLQHHKNKKDVWVDEDLVSAKMLATRFGPLLPMLGLQDKYDVFISYRQQANSGFVMSLHPMLEQHGLVVFLDANNLETGLNFKLSFMTAIGLSLVACPVVSAGALARMRTLATEDYCDNVLLEWMTMLALRDHVHAHGDDPAQVRLRRIVPLFLGSAWLNSNSTSASSDSGSRLAGEGSTGDGGGDSFGAIRDVAMTLPDVVSKETAASLDQYFAQVLHAPPPSKHRSVRETVLALFDIDAVVGVGTQGGGDSSRAVQLRSHADTVRKVVANAREEHAENGGGSDGGDEGIDGRGRGRGRGKAGGSSQRATGGAEQAPRGAAAAKERQQGARHTSSGGPPRGFAMKRDLEQWLAELDVLEDVYDAFAQLGIKTFDMLELLVEAGDVTAASLQGQGVAVAPARLVVQRANQRRRAARGAAPKPRVCMLI</sequence>
<feature type="compositionally biased region" description="Polar residues" evidence="11">
    <location>
        <begin position="331"/>
        <end position="343"/>
    </location>
</feature>
<evidence type="ECO:0000256" key="6">
    <source>
        <dbReference type="ARBA" id="ARBA00022840"/>
    </source>
</evidence>
<dbReference type="InterPro" id="IPR032171">
    <property type="entry name" value="COR-A"/>
</dbReference>
<name>F2TYV3_SALR5</name>
<protein>
    <recommendedName>
        <fullName evidence="1">non-specific serine/threonine protein kinase</fullName>
        <ecNumber evidence="1">2.7.11.1</ecNumber>
    </recommendedName>
</protein>
<dbReference type="InterPro" id="IPR035897">
    <property type="entry name" value="Toll_tir_struct_dom_sf"/>
</dbReference>
<dbReference type="SMART" id="SM00173">
    <property type="entry name" value="RAS"/>
    <property type="match status" value="1"/>
</dbReference>
<evidence type="ECO:0000256" key="11">
    <source>
        <dbReference type="SAM" id="MobiDB-lite"/>
    </source>
</evidence>
<dbReference type="InParanoid" id="F2TYV3"/>
<dbReference type="Gene3D" id="3.40.50.300">
    <property type="entry name" value="P-loop containing nucleotide triphosphate hydrolases"/>
    <property type="match status" value="2"/>
</dbReference>
<feature type="region of interest" description="Disordered" evidence="11">
    <location>
        <begin position="1071"/>
        <end position="1095"/>
    </location>
</feature>
<dbReference type="STRING" id="946362.F2TYV3"/>
<evidence type="ECO:0000256" key="9">
    <source>
        <dbReference type="ARBA" id="ARBA00047899"/>
    </source>
</evidence>
<evidence type="ECO:0000313" key="14">
    <source>
        <dbReference type="Proteomes" id="UP000007799"/>
    </source>
</evidence>
<dbReference type="GO" id="GO:0005524">
    <property type="term" value="F:ATP binding"/>
    <property type="evidence" value="ECO:0007669"/>
    <property type="project" value="UniProtKB-KW"/>
</dbReference>
<evidence type="ECO:0000256" key="8">
    <source>
        <dbReference type="ARBA" id="ARBA00023288"/>
    </source>
</evidence>
<keyword evidence="14" id="KW-1185">Reference proteome</keyword>
<dbReference type="Pfam" id="PF00071">
    <property type="entry name" value="Ras"/>
    <property type="match status" value="1"/>
</dbReference>
<evidence type="ECO:0000256" key="4">
    <source>
        <dbReference type="ARBA" id="ARBA00022741"/>
    </source>
</evidence>
<dbReference type="PROSITE" id="PS51424">
    <property type="entry name" value="ROC"/>
    <property type="match status" value="1"/>
</dbReference>
<dbReference type="OMA" id="KQTETWE"/>
<dbReference type="PRINTS" id="PR00449">
    <property type="entry name" value="RASTRNSFRMNG"/>
</dbReference>
<proteinExistence type="predicted"/>
<keyword evidence="4" id="KW-0547">Nucleotide-binding</keyword>
<dbReference type="Pfam" id="PF08477">
    <property type="entry name" value="Roc"/>
    <property type="match status" value="1"/>
</dbReference>
<evidence type="ECO:0000313" key="13">
    <source>
        <dbReference type="EMBL" id="EGD78777.1"/>
    </source>
</evidence>
<dbReference type="InterPro" id="IPR005225">
    <property type="entry name" value="Small_GTP-bd"/>
</dbReference>
<gene>
    <name evidence="13" type="ORF">PTSG_01754</name>
</gene>
<dbReference type="CDD" id="cd00154">
    <property type="entry name" value="Rab"/>
    <property type="match status" value="1"/>
</dbReference>
<dbReference type="Gene3D" id="1.10.10.10">
    <property type="entry name" value="Winged helix-like DNA-binding domain superfamily/Winged helix DNA-binding domain"/>
    <property type="match status" value="1"/>
</dbReference>
<reference evidence="13" key="1">
    <citation type="submission" date="2009-08" db="EMBL/GenBank/DDBJ databases">
        <title>Annotation of Salpingoeca rosetta.</title>
        <authorList>
            <consortium name="The Broad Institute Genome Sequencing Platform"/>
            <person name="Russ C."/>
            <person name="Cuomo C."/>
            <person name="Burger G."/>
            <person name="Gray M.W."/>
            <person name="Holland P.W.H."/>
            <person name="King N."/>
            <person name="Lang F.B.F."/>
            <person name="Roger A.J."/>
            <person name="Ruiz-Trillo I."/>
            <person name="Young S.K."/>
            <person name="Zeng Q."/>
            <person name="Gargeya S."/>
            <person name="Alvarado L."/>
            <person name="Berlin A."/>
            <person name="Chapman S.B."/>
            <person name="Chen Z."/>
            <person name="Freedman E."/>
            <person name="Gellesch M."/>
            <person name="Goldberg J."/>
            <person name="Griggs A."/>
            <person name="Gujja S."/>
            <person name="Heilman E."/>
            <person name="Heiman D."/>
            <person name="Howarth C."/>
            <person name="Mehta T."/>
            <person name="Neiman D."/>
            <person name="Pearson M."/>
            <person name="Roberts A."/>
            <person name="Saif S."/>
            <person name="Shea T."/>
            <person name="Shenoy N."/>
            <person name="Sisk P."/>
            <person name="Stolte C."/>
            <person name="Sykes S."/>
            <person name="White J."/>
            <person name="Yandava C."/>
            <person name="Haas B."/>
            <person name="Nusbaum C."/>
            <person name="Birren B."/>
        </authorList>
    </citation>
    <scope>NUCLEOTIDE SEQUENCE [LARGE SCALE GENOMIC DNA]</scope>
    <source>
        <strain evidence="13">ATCC 50818</strain>
    </source>
</reference>
<comment type="catalytic activity">
    <reaction evidence="10">
        <text>L-seryl-[protein] + ATP = O-phospho-L-seryl-[protein] + ADP + H(+)</text>
        <dbReference type="Rhea" id="RHEA:17989"/>
        <dbReference type="Rhea" id="RHEA-COMP:9863"/>
        <dbReference type="Rhea" id="RHEA-COMP:11604"/>
        <dbReference type="ChEBI" id="CHEBI:15378"/>
        <dbReference type="ChEBI" id="CHEBI:29999"/>
        <dbReference type="ChEBI" id="CHEBI:30616"/>
        <dbReference type="ChEBI" id="CHEBI:83421"/>
        <dbReference type="ChEBI" id="CHEBI:456216"/>
        <dbReference type="EC" id="2.7.11.1"/>
    </reaction>
</comment>
<dbReference type="EC" id="2.7.11.1" evidence="1"/>
<dbReference type="NCBIfam" id="TIGR00231">
    <property type="entry name" value="small_GTP"/>
    <property type="match status" value="1"/>
</dbReference>
<dbReference type="EMBL" id="GL832957">
    <property type="protein sequence ID" value="EGD78777.1"/>
    <property type="molecule type" value="Genomic_DNA"/>
</dbReference>
<feature type="region of interest" description="Disordered" evidence="11">
    <location>
        <begin position="171"/>
        <end position="199"/>
    </location>
</feature>
<dbReference type="InterPro" id="IPR027417">
    <property type="entry name" value="P-loop_NTPase"/>
</dbReference>
<dbReference type="SMART" id="SM00175">
    <property type="entry name" value="RAB"/>
    <property type="match status" value="1"/>
</dbReference>
<dbReference type="GeneID" id="16078328"/>
<dbReference type="PANTHER" id="PTHR47978">
    <property type="match status" value="1"/>
</dbReference>
<feature type="region of interest" description="Disordered" evidence="11">
    <location>
        <begin position="697"/>
        <end position="733"/>
    </location>
</feature>
<keyword evidence="3" id="KW-0677">Repeat</keyword>
<dbReference type="SUPFAM" id="SSF52200">
    <property type="entry name" value="Toll/Interleukin receptor TIR domain"/>
    <property type="match status" value="1"/>
</dbReference>
<keyword evidence="8" id="KW-0449">Lipoprotein</keyword>
<feature type="region of interest" description="Disordered" evidence="11">
    <location>
        <begin position="1183"/>
        <end position="1252"/>
    </location>
</feature>
<dbReference type="KEGG" id="sre:PTSG_01754"/>
<comment type="catalytic activity">
    <reaction evidence="9">
        <text>L-threonyl-[protein] + ATP = O-phospho-L-threonyl-[protein] + ADP + H(+)</text>
        <dbReference type="Rhea" id="RHEA:46608"/>
        <dbReference type="Rhea" id="RHEA-COMP:11060"/>
        <dbReference type="Rhea" id="RHEA-COMP:11605"/>
        <dbReference type="ChEBI" id="CHEBI:15378"/>
        <dbReference type="ChEBI" id="CHEBI:30013"/>
        <dbReference type="ChEBI" id="CHEBI:30616"/>
        <dbReference type="ChEBI" id="CHEBI:61977"/>
        <dbReference type="ChEBI" id="CHEBI:456216"/>
        <dbReference type="EC" id="2.7.11.1"/>
    </reaction>
</comment>
<feature type="compositionally biased region" description="Low complexity" evidence="11">
    <location>
        <begin position="1071"/>
        <end position="1081"/>
    </location>
</feature>
<dbReference type="InterPro" id="IPR020859">
    <property type="entry name" value="ROC"/>
</dbReference>
<dbReference type="SMART" id="SM00174">
    <property type="entry name" value="RHO"/>
    <property type="match status" value="1"/>
</dbReference>
<dbReference type="SMART" id="SM00176">
    <property type="entry name" value="RAN"/>
    <property type="match status" value="1"/>
</dbReference>
<dbReference type="PROSITE" id="PS51419">
    <property type="entry name" value="RAB"/>
    <property type="match status" value="1"/>
</dbReference>
<accession>F2TYV3</accession>
<dbReference type="InterPro" id="IPR001806">
    <property type="entry name" value="Small_GTPase"/>
</dbReference>
<evidence type="ECO:0000256" key="1">
    <source>
        <dbReference type="ARBA" id="ARBA00012513"/>
    </source>
</evidence>
<dbReference type="GO" id="GO:0005525">
    <property type="term" value="F:GTP binding"/>
    <property type="evidence" value="ECO:0007669"/>
    <property type="project" value="UniProtKB-KW"/>
</dbReference>
<organism evidence="14">
    <name type="scientific">Salpingoeca rosetta (strain ATCC 50818 / BSB-021)</name>
    <dbReference type="NCBI Taxonomy" id="946362"/>
    <lineage>
        <taxon>Eukaryota</taxon>
        <taxon>Choanoflagellata</taxon>
        <taxon>Craspedida</taxon>
        <taxon>Salpingoecidae</taxon>
        <taxon>Salpingoeca</taxon>
    </lineage>
</organism>
<dbReference type="PROSITE" id="PS51421">
    <property type="entry name" value="RAS"/>
    <property type="match status" value="1"/>
</dbReference>
<evidence type="ECO:0000256" key="3">
    <source>
        <dbReference type="ARBA" id="ARBA00022737"/>
    </source>
</evidence>
<dbReference type="Pfam" id="PF16095">
    <property type="entry name" value="COR-A"/>
    <property type="match status" value="1"/>
</dbReference>